<dbReference type="EMBL" id="BARW01006406">
    <property type="protein sequence ID" value="GAI75371.1"/>
    <property type="molecule type" value="Genomic_DNA"/>
</dbReference>
<organism evidence="1">
    <name type="scientific">marine sediment metagenome</name>
    <dbReference type="NCBI Taxonomy" id="412755"/>
    <lineage>
        <taxon>unclassified sequences</taxon>
        <taxon>metagenomes</taxon>
        <taxon>ecological metagenomes</taxon>
    </lineage>
</organism>
<name>X1S8D8_9ZZZZ</name>
<reference evidence="1" key="1">
    <citation type="journal article" date="2014" name="Front. Microbiol.">
        <title>High frequency of phylogenetically diverse reductive dehalogenase-homologous genes in deep subseafloor sedimentary metagenomes.</title>
        <authorList>
            <person name="Kawai M."/>
            <person name="Futagami T."/>
            <person name="Toyoda A."/>
            <person name="Takaki Y."/>
            <person name="Nishi S."/>
            <person name="Hori S."/>
            <person name="Arai W."/>
            <person name="Tsubouchi T."/>
            <person name="Morono Y."/>
            <person name="Uchiyama I."/>
            <person name="Ito T."/>
            <person name="Fujiyama A."/>
            <person name="Inagaki F."/>
            <person name="Takami H."/>
        </authorList>
    </citation>
    <scope>NUCLEOTIDE SEQUENCE</scope>
    <source>
        <strain evidence="1">Expedition CK06-06</strain>
    </source>
</reference>
<evidence type="ECO:0000313" key="1">
    <source>
        <dbReference type="EMBL" id="GAI75371.1"/>
    </source>
</evidence>
<protein>
    <recommendedName>
        <fullName evidence="2">DUF4145 domain-containing protein</fullName>
    </recommendedName>
</protein>
<gene>
    <name evidence="1" type="ORF">S12H4_13453</name>
</gene>
<dbReference type="AlphaFoldDB" id="X1S8D8"/>
<comment type="caution">
    <text evidence="1">The sequence shown here is derived from an EMBL/GenBank/DDBJ whole genome shotgun (WGS) entry which is preliminary data.</text>
</comment>
<evidence type="ECO:0008006" key="2">
    <source>
        <dbReference type="Google" id="ProtNLM"/>
    </source>
</evidence>
<proteinExistence type="predicted"/>
<accession>X1S8D8</accession>
<sequence>MAAKDSKGQVCYLCGESIEDSPEDIGLKLARDHVPPRLFYPKAIRKKENLNLEVAQSHQKCNEYYRKDEELIKSAQSRKIGCLEEAISSTITILEKLYGTNSEKLKAYIHLYQDYVRNPHKNAAIVYESIHSGTLGILKSIKSEVAAGLVGNLELQAQGGIFADFITLARESLDENKDVAAVLVSAALEDALKRFALQSNLDVAEKDMSEVINALKSKGLLKDPQASIVQGHTKLRNKAFHANWDNIETASVNSAIAFTESFILDKFSSN</sequence>